<evidence type="ECO:0000313" key="12">
    <source>
        <dbReference type="Proteomes" id="UP000030106"/>
    </source>
</evidence>
<keyword evidence="7" id="KW-0564">Palmitate</keyword>
<dbReference type="GO" id="GO:0005886">
    <property type="term" value="C:plasma membrane"/>
    <property type="evidence" value="ECO:0007669"/>
    <property type="project" value="UniProtKB-ARBA"/>
</dbReference>
<evidence type="ECO:0000256" key="2">
    <source>
        <dbReference type="ARBA" id="ARBA00005417"/>
    </source>
</evidence>
<dbReference type="STRING" id="1245745.A0A0A2W5V2"/>
<evidence type="ECO:0000259" key="10">
    <source>
        <dbReference type="PROSITE" id="PS50893"/>
    </source>
</evidence>
<dbReference type="Proteomes" id="UP000030106">
    <property type="component" value="Unassembled WGS sequence"/>
</dbReference>
<dbReference type="Pfam" id="PF03180">
    <property type="entry name" value="Lipoprotein_9"/>
    <property type="match status" value="1"/>
</dbReference>
<organism evidence="11 12">
    <name type="scientific">Beauveria bassiana D1-5</name>
    <dbReference type="NCBI Taxonomy" id="1245745"/>
    <lineage>
        <taxon>Eukaryota</taxon>
        <taxon>Fungi</taxon>
        <taxon>Dikarya</taxon>
        <taxon>Ascomycota</taxon>
        <taxon>Pezizomycotina</taxon>
        <taxon>Sordariomycetes</taxon>
        <taxon>Hypocreomycetidae</taxon>
        <taxon>Hypocreales</taxon>
        <taxon>Cordycipitaceae</taxon>
        <taxon>Beauveria</taxon>
    </lineage>
</organism>
<dbReference type="InterPro" id="IPR027417">
    <property type="entry name" value="P-loop_NTPase"/>
</dbReference>
<protein>
    <submittedName>
        <fullName evidence="11">Methionine import ATP-binding protein MetN 1</fullName>
    </submittedName>
</protein>
<accession>A0A0A2W5V2</accession>
<evidence type="ECO:0000256" key="9">
    <source>
        <dbReference type="SAM" id="SignalP"/>
    </source>
</evidence>
<dbReference type="FunFam" id="3.40.50.300:FF:000056">
    <property type="entry name" value="Cell division ATP-binding protein FtsE"/>
    <property type="match status" value="1"/>
</dbReference>
<dbReference type="GO" id="GO:0016887">
    <property type="term" value="F:ATP hydrolysis activity"/>
    <property type="evidence" value="ECO:0007669"/>
    <property type="project" value="InterPro"/>
</dbReference>
<keyword evidence="5 11" id="KW-0067">ATP-binding</keyword>
<evidence type="ECO:0000256" key="3">
    <source>
        <dbReference type="ARBA" id="ARBA00022729"/>
    </source>
</evidence>
<keyword evidence="3 9" id="KW-0732">Signal</keyword>
<name>A0A0A2W5V2_BEABA</name>
<dbReference type="GO" id="GO:0005524">
    <property type="term" value="F:ATP binding"/>
    <property type="evidence" value="ECO:0007669"/>
    <property type="project" value="UniProtKB-KW"/>
</dbReference>
<keyword evidence="8" id="KW-0449">Lipoprotein</keyword>
<dbReference type="Gene3D" id="3.40.50.300">
    <property type="entry name" value="P-loop containing nucleotide triphosphate hydrolases"/>
    <property type="match status" value="1"/>
</dbReference>
<dbReference type="InterPro" id="IPR041701">
    <property type="entry name" value="MetN_ABC"/>
</dbReference>
<gene>
    <name evidence="11" type="ORF">BBAD15_g296</name>
</gene>
<dbReference type="HOGENOM" id="CLU_532062_0_0_1"/>
<keyword evidence="4" id="KW-0547">Nucleotide-binding</keyword>
<dbReference type="Pfam" id="PF00005">
    <property type="entry name" value="ABC_tran"/>
    <property type="match status" value="1"/>
</dbReference>
<sequence>MKKTAFKLAGVALSLSLAFAAQAADALRVAADPVPHAEILAFVQKLDPALKLKVVELSNGVNANELLANGDVDANYFQHVPYLRDQEKALGKKFVVAATVHIEPLGIYSHKYKDLKSVPEGATIAVPNNVTNLSRALYLLQDKGLITLKPEFKDAATNQATPKDIASNPKKLKILEVESPQIPRSLDDVGLGVINGNYALEAGLSPAKDSLGLESATHNPYANILVTNPNLENDPRIKQLAKDLESPQVAEFIRKQYNVYAGEGRPALDDINLVVPDGAIYGILGRSGAGKSTLIRCLNLLERPTSGRIIMNDRDITTFNQRELRQHRQRTGMVFQHFNLIHARSVEDNVAVPLEISGTPREARQKRVAELLNLVGLSDKAKAFPSQLSGGQKQRVGIARALAAHPEILLCDEATSALDPDTTSSILALLADINRQLGLTIVLITHQLEVVKAICDHAALLEHGRLIESGPLSERLVDPFSKLRTSLLHDEEAEREFLRRHGVEGRVLCEVA</sequence>
<reference evidence="11 12" key="1">
    <citation type="submission" date="2012-10" db="EMBL/GenBank/DDBJ databases">
        <title>Genome sequencing and analysis of entomopathogenic fungi Beauveria bassiana D1-5.</title>
        <authorList>
            <person name="Li Q."/>
            <person name="Wang L."/>
            <person name="Zhang Z."/>
            <person name="Wang Q."/>
            <person name="Ren J."/>
            <person name="Wang M."/>
            <person name="Xu W."/>
            <person name="Wang J."/>
            <person name="Lu Y."/>
            <person name="Du Q."/>
            <person name="Sun Z."/>
        </authorList>
    </citation>
    <scope>NUCLEOTIDE SEQUENCE [LARGE SCALE GENOMIC DNA]</scope>
    <source>
        <strain evidence="11 12">D1-5</strain>
    </source>
</reference>
<keyword evidence="6" id="KW-0472">Membrane</keyword>
<dbReference type="PROSITE" id="PS50893">
    <property type="entry name" value="ABC_TRANSPORTER_2"/>
    <property type="match status" value="1"/>
</dbReference>
<dbReference type="PROSITE" id="PS00211">
    <property type="entry name" value="ABC_TRANSPORTER_1"/>
    <property type="match status" value="1"/>
</dbReference>
<feature type="signal peptide" evidence="9">
    <location>
        <begin position="1"/>
        <end position="26"/>
    </location>
</feature>
<dbReference type="SUPFAM" id="SSF52540">
    <property type="entry name" value="P-loop containing nucleoside triphosphate hydrolases"/>
    <property type="match status" value="1"/>
</dbReference>
<dbReference type="EMBL" id="ANFO01000023">
    <property type="protein sequence ID" value="KGQ13815.1"/>
    <property type="molecule type" value="Genomic_DNA"/>
</dbReference>
<dbReference type="SUPFAM" id="SSF53850">
    <property type="entry name" value="Periplasmic binding protein-like II"/>
    <property type="match status" value="1"/>
</dbReference>
<comment type="similarity">
    <text evidence="2">Belongs to the ABC transporter superfamily.</text>
</comment>
<dbReference type="SMART" id="SM00382">
    <property type="entry name" value="AAA"/>
    <property type="match status" value="1"/>
</dbReference>
<evidence type="ECO:0000256" key="6">
    <source>
        <dbReference type="ARBA" id="ARBA00023136"/>
    </source>
</evidence>
<dbReference type="PANTHER" id="PTHR30429">
    <property type="entry name" value="D-METHIONINE-BINDING LIPOPROTEIN METQ"/>
    <property type="match status" value="1"/>
</dbReference>
<evidence type="ECO:0000256" key="7">
    <source>
        <dbReference type="ARBA" id="ARBA00023139"/>
    </source>
</evidence>
<proteinExistence type="inferred from homology"/>
<comment type="caution">
    <text evidence="11">The sequence shown here is derived from an EMBL/GenBank/DDBJ whole genome shotgun (WGS) entry which is preliminary data.</text>
</comment>
<evidence type="ECO:0000256" key="4">
    <source>
        <dbReference type="ARBA" id="ARBA00022741"/>
    </source>
</evidence>
<dbReference type="InterPro" id="IPR004872">
    <property type="entry name" value="Lipoprotein_NlpA"/>
</dbReference>
<dbReference type="Gene3D" id="3.40.190.10">
    <property type="entry name" value="Periplasmic binding protein-like II"/>
    <property type="match status" value="2"/>
</dbReference>
<feature type="chain" id="PRO_5002007466" evidence="9">
    <location>
        <begin position="27"/>
        <end position="512"/>
    </location>
</feature>
<evidence type="ECO:0000313" key="11">
    <source>
        <dbReference type="EMBL" id="KGQ13815.1"/>
    </source>
</evidence>
<evidence type="ECO:0000256" key="8">
    <source>
        <dbReference type="ARBA" id="ARBA00023288"/>
    </source>
</evidence>
<dbReference type="InterPro" id="IPR003593">
    <property type="entry name" value="AAA+_ATPase"/>
</dbReference>
<dbReference type="InterPro" id="IPR017871">
    <property type="entry name" value="ABC_transporter-like_CS"/>
</dbReference>
<evidence type="ECO:0000256" key="1">
    <source>
        <dbReference type="ARBA" id="ARBA00004635"/>
    </source>
</evidence>
<evidence type="ECO:0000256" key="5">
    <source>
        <dbReference type="ARBA" id="ARBA00022840"/>
    </source>
</evidence>
<feature type="domain" description="ABC transporter" evidence="10">
    <location>
        <begin position="253"/>
        <end position="488"/>
    </location>
</feature>
<dbReference type="AlphaFoldDB" id="A0A0A2W5V2"/>
<dbReference type="CDD" id="cd03258">
    <property type="entry name" value="ABC_MetN_methionine_transporter"/>
    <property type="match status" value="1"/>
</dbReference>
<dbReference type="CDD" id="cd13597">
    <property type="entry name" value="PBP2_lipoprotein_Tp32"/>
    <property type="match status" value="1"/>
</dbReference>
<dbReference type="InterPro" id="IPR003439">
    <property type="entry name" value="ABC_transporter-like_ATP-bd"/>
</dbReference>
<comment type="subcellular location">
    <subcellularLocation>
        <location evidence="1">Membrane</location>
        <topology evidence="1">Lipid-anchor</topology>
    </subcellularLocation>
</comment>
<dbReference type="PANTHER" id="PTHR30429:SF0">
    <property type="entry name" value="METHIONINE-BINDING LIPOPROTEIN METQ"/>
    <property type="match status" value="1"/>
</dbReference>